<gene>
    <name evidence="2" type="ORF">DMC30DRAFT_401293</name>
</gene>
<comment type="caution">
    <text evidence="2">The sequence shown here is derived from an EMBL/GenBank/DDBJ whole genome shotgun (WGS) entry which is preliminary data.</text>
</comment>
<proteinExistence type="predicted"/>
<dbReference type="EMBL" id="SOZI01000108">
    <property type="protein sequence ID" value="TNY19099.1"/>
    <property type="molecule type" value="Genomic_DNA"/>
</dbReference>
<keyword evidence="3" id="KW-1185">Reference proteome</keyword>
<reference evidence="2 3" key="1">
    <citation type="submission" date="2019-03" db="EMBL/GenBank/DDBJ databases">
        <title>Rhodosporidium diobovatum UCD-FST 08-225 genome sequencing, assembly, and annotation.</title>
        <authorList>
            <person name="Fakankun I.U."/>
            <person name="Fristensky B."/>
            <person name="Levin D.B."/>
        </authorList>
    </citation>
    <scope>NUCLEOTIDE SEQUENCE [LARGE SCALE GENOMIC DNA]</scope>
    <source>
        <strain evidence="2 3">UCD-FST 08-225</strain>
    </source>
</reference>
<name>A0A5C5FS04_9BASI</name>
<evidence type="ECO:0000313" key="2">
    <source>
        <dbReference type="EMBL" id="TNY19099.1"/>
    </source>
</evidence>
<evidence type="ECO:0000256" key="1">
    <source>
        <dbReference type="SAM" id="MobiDB-lite"/>
    </source>
</evidence>
<accession>A0A5C5FS04</accession>
<organism evidence="2 3">
    <name type="scientific">Rhodotorula diobovata</name>
    <dbReference type="NCBI Taxonomy" id="5288"/>
    <lineage>
        <taxon>Eukaryota</taxon>
        <taxon>Fungi</taxon>
        <taxon>Dikarya</taxon>
        <taxon>Basidiomycota</taxon>
        <taxon>Pucciniomycotina</taxon>
        <taxon>Microbotryomycetes</taxon>
        <taxon>Sporidiobolales</taxon>
        <taxon>Sporidiobolaceae</taxon>
        <taxon>Rhodotorula</taxon>
    </lineage>
</organism>
<evidence type="ECO:0000313" key="3">
    <source>
        <dbReference type="Proteomes" id="UP000311382"/>
    </source>
</evidence>
<dbReference type="Proteomes" id="UP000311382">
    <property type="component" value="Unassembled WGS sequence"/>
</dbReference>
<dbReference type="AlphaFoldDB" id="A0A5C5FS04"/>
<sequence>MPLRRTGTNALSRQRSTTGTASQVPSTRYGQSLSVGEATADCLVPVAQIYSMRGAERRRFRVEFLPDDTAMLRPRTLLAGIPSPYAGQVKLVPAFTLTDYVERVTDQLLRDDATPDGLEDLRVLAAAQTHVEGDLSRPAMFSLSPQVWAQQVPALMQQGDYERTAEGLRALLRQGLRTVSAQIARQEAPEVLSKASAPGRGVLCQQWAVALIVLAKLFKVPYDPLAAGPPPPTVQVFRHRRAISS</sequence>
<feature type="region of interest" description="Disordered" evidence="1">
    <location>
        <begin position="1"/>
        <end position="29"/>
    </location>
</feature>
<protein>
    <submittedName>
        <fullName evidence="2">Uncharacterized protein</fullName>
    </submittedName>
</protein>